<keyword evidence="4 7" id="KW-0106">Calcium</keyword>
<evidence type="ECO:0000256" key="3">
    <source>
        <dbReference type="ARBA" id="ARBA00022737"/>
    </source>
</evidence>
<evidence type="ECO:0000256" key="1">
    <source>
        <dbReference type="ARBA" id="ARBA00004370"/>
    </source>
</evidence>
<feature type="domain" description="Cadherin" evidence="9">
    <location>
        <begin position="673"/>
        <end position="818"/>
    </location>
</feature>
<dbReference type="PROSITE" id="PS00232">
    <property type="entry name" value="CADHERIN_1"/>
    <property type="match status" value="6"/>
</dbReference>
<dbReference type="SUPFAM" id="SSF49313">
    <property type="entry name" value="Cadherin-like"/>
    <property type="match status" value="12"/>
</dbReference>
<dbReference type="Pfam" id="PF00028">
    <property type="entry name" value="Cadherin"/>
    <property type="match status" value="10"/>
</dbReference>
<keyword evidence="11" id="KW-1185">Reference proteome</keyword>
<dbReference type="Proteomes" id="UP000299102">
    <property type="component" value="Unassembled WGS sequence"/>
</dbReference>
<feature type="domain" description="Cadherin" evidence="9">
    <location>
        <begin position="492"/>
        <end position="604"/>
    </location>
</feature>
<dbReference type="FunFam" id="2.60.40.60:FF:000275">
    <property type="entry name" value="Si:dkey-30k22.7"/>
    <property type="match status" value="1"/>
</dbReference>
<reference evidence="10 11" key="1">
    <citation type="journal article" date="2019" name="Commun. Biol.">
        <title>The bagworm genome reveals a unique fibroin gene that provides high tensile strength.</title>
        <authorList>
            <person name="Kono N."/>
            <person name="Nakamura H."/>
            <person name="Ohtoshi R."/>
            <person name="Tomita M."/>
            <person name="Numata K."/>
            <person name="Arakawa K."/>
        </authorList>
    </citation>
    <scope>NUCLEOTIDE SEQUENCE [LARGE SCALE GENOMIC DNA]</scope>
</reference>
<feature type="domain" description="Cadherin" evidence="9">
    <location>
        <begin position="1334"/>
        <end position="1456"/>
    </location>
</feature>
<feature type="domain" description="Cadherin" evidence="9">
    <location>
        <begin position="1089"/>
        <end position="1194"/>
    </location>
</feature>
<feature type="region of interest" description="Disordered" evidence="8">
    <location>
        <begin position="90"/>
        <end position="123"/>
    </location>
</feature>
<sequence length="1608" mass="180547">MTARRLVAASTRGPESMALRRKDFHDSNSKTFTSVDLFQRNEIVRSFWDKISAYLAVTVYVEDVNDHAPRFVGAPYALSVDELTPSDVLSNSKTVLRRRSPTSPPSRRRLGARPDPAPQSRREGMTIFKGITAFDRDKPNTPNSDVQYALAGDARGLFALESSHRPHLVLAAPLDYDAGDKQFTLVVTASDRGSPPRSTNTTVHVTVLDNDDLPPKFSHNVYKTQIPEFYPIVGKKVHRELTFSEPIHAFDQDAGLNTPLQYEIVAGNERKLFSLNKINGSLFLEKEIDLDIETSLPGNTFMLQIQAAQIDNPLKTAQARVDVEILDLNDNLPEFEVDFYNISIVENLPNGFSVLQVVATDKDQGDNADFTYQLDDPKGAFAIDTRTGWLTVRNQTVLDRELHSTLKMKIYAKEKNPSIVGNFVDKQRVSKWRRPLQRPQNYANKTTYVFPDRIGPKNDNLEYFSDVNQLMSFVTVEVTLLDANDNNPIFVPSNLYEFFIKSNTKVGTYIGKVKAIDPDLGRNGMVLYDLQRTSNLTVTSPFQIDAQSGIISLAESPIIEGRHALFIEASDQPTNPSERRYSLAVVTIDVSKEYTGKKSEKPDFIGAPYEFWVGSNVGIGTSVGQIRVNDALDKYEVVYDLLHAYEEGVPFAVEERSGVITVIDNLTKFNKPTYDFEAVAIQENINITLSTTAAIHVVDVNDERGVLLKGAQTPMVFHVKENIAGVTIGQLFPVNISSIPMNTTRNMRFIIANQQDVSDDISIGQDGTIYAQKALDRERRDVYRMTIIAELNKGLISGAGIYQITINVEDDNDNPPIFEMATYEGFIKENSKKNTIVNMTRKVKAKDSDVGQNAIFTYALFGNGHELFNIDSSSGVISFGGGTLDREEKSVYILKIIAKDRGNLSSEAKLTINVLDENDNAPKFTQIIIPMNENIELLEINQKSDIKIYHEKKINTRRITKIEAVPKNKYSVMTDKLGPLFSVPENIAVGSTVLKLNATDLDIGVNGQVKFEFISETFMPPVTVLTKTLHTKRYFVINEKQGQIIVARILPPESEFRLNVSVIDGAGLSDNLSIRFFIKDINDHIPMFKKSWYSFNIEEAQYTRRILGKIEATDGDFGQNANLTYFIKDSNKKTPFEISPHSGVFSVNGELDREKNDKYILTVVARDNGVEKILSSSVSVEVQVLDINDNAPTFFAFDELLEWKHPNASEHFNHKFDLITTIPVYRATLEENSPIGTTVTRVYANDSDFLGNGNGLLLYSLPQRKNQFNNFAIDSKEGVVTTVGKLDYEKQMVHNVTVVASDLGSPSLSSTALLIVTITDVPEDVEMSDKPVFISRYYELEIEENVHTPVELLTLNVTEYYENYKMKYSIWSENDTVIKKMFVVDPRNGTLYLVRSPDREVRDMYEVMIRAERQKIGRELPHMIYPIPDDMLEGMTKYDVKVVVRIQDVNDNAPRFTNNGRPIVTAIPTTAAFGYPILQLHATDIDIGINADIRYQIINDQSQRFTIDAITGQVRAVASFVRDSGRVFGFDVKATDKKGADDGKSAIANVFVYVLDENKQLVLVMGAKPTEVERYMTNITQTLSAVSGYDVRVRRLEANSRSMIEGHT</sequence>
<dbReference type="EMBL" id="BGZK01001187">
    <property type="protein sequence ID" value="GBP73817.1"/>
    <property type="molecule type" value="Genomic_DNA"/>
</dbReference>
<protein>
    <submittedName>
        <fullName evidence="10">Cadherin-89D</fullName>
    </submittedName>
</protein>
<accession>A0A4C1YHA3</accession>
<evidence type="ECO:0000256" key="6">
    <source>
        <dbReference type="ARBA" id="ARBA00023136"/>
    </source>
</evidence>
<keyword evidence="5" id="KW-1133">Transmembrane helix</keyword>
<organism evidence="10 11">
    <name type="scientific">Eumeta variegata</name>
    <name type="common">Bagworm moth</name>
    <name type="synonym">Eumeta japonica</name>
    <dbReference type="NCBI Taxonomy" id="151549"/>
    <lineage>
        <taxon>Eukaryota</taxon>
        <taxon>Metazoa</taxon>
        <taxon>Ecdysozoa</taxon>
        <taxon>Arthropoda</taxon>
        <taxon>Hexapoda</taxon>
        <taxon>Insecta</taxon>
        <taxon>Pterygota</taxon>
        <taxon>Neoptera</taxon>
        <taxon>Endopterygota</taxon>
        <taxon>Lepidoptera</taxon>
        <taxon>Glossata</taxon>
        <taxon>Ditrysia</taxon>
        <taxon>Tineoidea</taxon>
        <taxon>Psychidae</taxon>
        <taxon>Oiketicinae</taxon>
        <taxon>Eumeta</taxon>
    </lineage>
</organism>
<dbReference type="InterPro" id="IPR002126">
    <property type="entry name" value="Cadherin-like_dom"/>
</dbReference>
<dbReference type="InterPro" id="IPR015919">
    <property type="entry name" value="Cadherin-like_sf"/>
</dbReference>
<dbReference type="STRING" id="151549.A0A4C1YHA3"/>
<evidence type="ECO:0000313" key="10">
    <source>
        <dbReference type="EMBL" id="GBP73817.1"/>
    </source>
</evidence>
<feature type="domain" description="Cadherin" evidence="9">
    <location>
        <begin position="1221"/>
        <end position="1333"/>
    </location>
</feature>
<evidence type="ECO:0000313" key="11">
    <source>
        <dbReference type="Proteomes" id="UP000299102"/>
    </source>
</evidence>
<proteinExistence type="predicted"/>
<dbReference type="Gene3D" id="2.60.40.60">
    <property type="entry name" value="Cadherins"/>
    <property type="match status" value="12"/>
</dbReference>
<feature type="domain" description="Cadherin" evidence="9">
    <location>
        <begin position="1459"/>
        <end position="1571"/>
    </location>
</feature>
<dbReference type="SMART" id="SM00112">
    <property type="entry name" value="CA"/>
    <property type="match status" value="12"/>
</dbReference>
<evidence type="ECO:0000256" key="4">
    <source>
        <dbReference type="ARBA" id="ARBA00022837"/>
    </source>
</evidence>
<dbReference type="PANTHER" id="PTHR24026">
    <property type="entry name" value="FAT ATYPICAL CADHERIN-RELATED"/>
    <property type="match status" value="1"/>
</dbReference>
<dbReference type="FunFam" id="2.60.40.60:FF:000020">
    <property type="entry name" value="Dachsous cadherin-related 1b"/>
    <property type="match status" value="1"/>
</dbReference>
<dbReference type="GO" id="GO:0009653">
    <property type="term" value="P:anatomical structure morphogenesis"/>
    <property type="evidence" value="ECO:0007669"/>
    <property type="project" value="UniProtKB-ARBA"/>
</dbReference>
<dbReference type="PRINTS" id="PR00205">
    <property type="entry name" value="CADHERIN"/>
</dbReference>
<dbReference type="PROSITE" id="PS50268">
    <property type="entry name" value="CADHERIN_2"/>
    <property type="match status" value="11"/>
</dbReference>
<keyword evidence="2" id="KW-0812">Transmembrane</keyword>
<dbReference type="InterPro" id="IPR020894">
    <property type="entry name" value="Cadherin_CS"/>
</dbReference>
<keyword evidence="3" id="KW-0677">Repeat</keyword>
<dbReference type="CDD" id="cd11304">
    <property type="entry name" value="Cadherin_repeat"/>
    <property type="match status" value="12"/>
</dbReference>
<keyword evidence="6" id="KW-0472">Membrane</keyword>
<feature type="domain" description="Cadherin" evidence="9">
    <location>
        <begin position="118"/>
        <end position="217"/>
    </location>
</feature>
<name>A0A4C1YHA3_EUMVA</name>
<dbReference type="GO" id="GO:0060429">
    <property type="term" value="P:epithelium development"/>
    <property type="evidence" value="ECO:0007669"/>
    <property type="project" value="UniProtKB-ARBA"/>
</dbReference>
<feature type="domain" description="Cadherin" evidence="9">
    <location>
        <begin position="336"/>
        <end position="490"/>
    </location>
</feature>
<dbReference type="OrthoDB" id="6252479at2759"/>
<evidence type="ECO:0000259" key="9">
    <source>
        <dbReference type="PROSITE" id="PS50268"/>
    </source>
</evidence>
<feature type="compositionally biased region" description="Basic residues" evidence="8">
    <location>
        <begin position="95"/>
        <end position="111"/>
    </location>
</feature>
<feature type="domain" description="Cadherin" evidence="9">
    <location>
        <begin position="981"/>
        <end position="1088"/>
    </location>
</feature>
<dbReference type="PANTHER" id="PTHR24026:SF129">
    <property type="entry name" value="CADHERIN-89D"/>
    <property type="match status" value="1"/>
</dbReference>
<gene>
    <name evidence="10" type="primary">Cad89D</name>
    <name evidence="10" type="ORF">EVAR_54869_1</name>
</gene>
<dbReference type="FunFam" id="2.60.40.60:FF:000015">
    <property type="entry name" value="FAT atypical cadherin 1"/>
    <property type="match status" value="1"/>
</dbReference>
<evidence type="ECO:0000256" key="2">
    <source>
        <dbReference type="ARBA" id="ARBA00022692"/>
    </source>
</evidence>
<dbReference type="GO" id="GO:0007156">
    <property type="term" value="P:homophilic cell adhesion via plasma membrane adhesion molecules"/>
    <property type="evidence" value="ECO:0007669"/>
    <property type="project" value="InterPro"/>
</dbReference>
<feature type="domain" description="Cadherin" evidence="9">
    <location>
        <begin position="247"/>
        <end position="335"/>
    </location>
</feature>
<evidence type="ECO:0000256" key="5">
    <source>
        <dbReference type="ARBA" id="ARBA00022989"/>
    </source>
</evidence>
<dbReference type="GO" id="GO:0005509">
    <property type="term" value="F:calcium ion binding"/>
    <property type="evidence" value="ECO:0007669"/>
    <property type="project" value="UniProtKB-UniRule"/>
</dbReference>
<comment type="caution">
    <text evidence="10">The sequence shown here is derived from an EMBL/GenBank/DDBJ whole genome shotgun (WGS) entry which is preliminary data.</text>
</comment>
<comment type="subcellular location">
    <subcellularLocation>
        <location evidence="1">Membrane</location>
    </subcellularLocation>
</comment>
<evidence type="ECO:0000256" key="7">
    <source>
        <dbReference type="PROSITE-ProRule" id="PRU00043"/>
    </source>
</evidence>
<dbReference type="GO" id="GO:0005886">
    <property type="term" value="C:plasma membrane"/>
    <property type="evidence" value="ECO:0007669"/>
    <property type="project" value="UniProtKB-SubCell"/>
</dbReference>
<feature type="domain" description="Cadherin" evidence="9">
    <location>
        <begin position="819"/>
        <end position="924"/>
    </location>
</feature>
<evidence type="ECO:0000256" key="8">
    <source>
        <dbReference type="SAM" id="MobiDB-lite"/>
    </source>
</evidence>